<feature type="transmembrane region" description="Helical" evidence="1">
    <location>
        <begin position="93"/>
        <end position="116"/>
    </location>
</feature>
<keyword evidence="1" id="KW-0812">Transmembrane</keyword>
<dbReference type="PANTHER" id="PTHR40394">
    <property type="entry name" value="LIPOPROTEIN-RELATED"/>
    <property type="match status" value="1"/>
</dbReference>
<dbReference type="AlphaFoldDB" id="Q3A1G6"/>
<organism evidence="2 3">
    <name type="scientific">Syntrophotalea carbinolica (strain DSM 2380 / NBRC 103641 / GraBd1)</name>
    <name type="common">Pelobacter carbinolicus</name>
    <dbReference type="NCBI Taxonomy" id="338963"/>
    <lineage>
        <taxon>Bacteria</taxon>
        <taxon>Pseudomonadati</taxon>
        <taxon>Thermodesulfobacteriota</taxon>
        <taxon>Desulfuromonadia</taxon>
        <taxon>Desulfuromonadales</taxon>
        <taxon>Syntrophotaleaceae</taxon>
        <taxon>Syntrophotalea</taxon>
    </lineage>
</organism>
<dbReference type="EMBL" id="CP000142">
    <property type="protein sequence ID" value="ABA89791.1"/>
    <property type="molecule type" value="Genomic_DNA"/>
</dbReference>
<proteinExistence type="predicted"/>
<dbReference type="Proteomes" id="UP000002534">
    <property type="component" value="Chromosome"/>
</dbReference>
<sequence length="145" mass="15994">MPRQLFFDTPEAFLQELRAQLASGVPRRCLQVHLPYHLHEVEELLIGRPSRLRYFALTGGLAGFGGGFLLALLTSIDWPVITGGKPIVSVPPFLLVGYLMTILIGSLSCFAGFLWLARLPSPEILLAGQPFESRFVLSIQDEDAT</sequence>
<dbReference type="RefSeq" id="WP_011342327.1">
    <property type="nucleotide sequence ID" value="NC_007498.2"/>
</dbReference>
<reference evidence="3" key="1">
    <citation type="submission" date="2005-10" db="EMBL/GenBank/DDBJ databases">
        <title>Complete sequence of Pelobacter carbinolicus DSM 2380.</title>
        <authorList>
            <person name="Copeland A."/>
            <person name="Lucas S."/>
            <person name="Lapidus A."/>
            <person name="Barry K."/>
            <person name="Detter J.C."/>
            <person name="Glavina T."/>
            <person name="Hammon N."/>
            <person name="Israni S."/>
            <person name="Pitluck S."/>
            <person name="Chertkov O."/>
            <person name="Schmutz J."/>
            <person name="Larimer F."/>
            <person name="Land M."/>
            <person name="Kyrpides N."/>
            <person name="Ivanova N."/>
            <person name="Richardson P."/>
        </authorList>
    </citation>
    <scope>NUCLEOTIDE SEQUENCE [LARGE SCALE GENOMIC DNA]</scope>
    <source>
        <strain evidence="3">DSM 2380 / NBRC 103641 / GraBd1</strain>
    </source>
</reference>
<dbReference type="PANTHER" id="PTHR40394:SF2">
    <property type="entry name" value="QUINOL:CYTOCHROME C OXIDOREDUCTASE MEMBRANE PROTEIN"/>
    <property type="match status" value="1"/>
</dbReference>
<accession>Q3A1G6</accession>
<keyword evidence="1" id="KW-0472">Membrane</keyword>
<dbReference type="OrthoDB" id="9792475at2"/>
<feature type="transmembrane region" description="Helical" evidence="1">
    <location>
        <begin position="54"/>
        <end position="73"/>
    </location>
</feature>
<name>Q3A1G6_SYNC1</name>
<keyword evidence="1" id="KW-1133">Transmembrane helix</keyword>
<keyword evidence="3" id="KW-1185">Reference proteome</keyword>
<dbReference type="STRING" id="338963.Pcar_2553"/>
<dbReference type="InterPro" id="IPR021776">
    <property type="entry name" value="ActD"/>
</dbReference>
<dbReference type="HOGENOM" id="CLU_1785047_0_0_7"/>
<evidence type="ECO:0000256" key="1">
    <source>
        <dbReference type="SAM" id="Phobius"/>
    </source>
</evidence>
<reference evidence="2 3" key="2">
    <citation type="journal article" date="2012" name="BMC Genomics">
        <title>The genome of Pelobacter carbinolicus reveals surprising metabolic capabilities and physiological features.</title>
        <authorList>
            <person name="Aklujkar M."/>
            <person name="Haveman S.A."/>
            <person name="Didonato R.Jr."/>
            <person name="Chertkov O."/>
            <person name="Han C.S."/>
            <person name="Land M.L."/>
            <person name="Brown P."/>
            <person name="Lovley D.R."/>
        </authorList>
    </citation>
    <scope>NUCLEOTIDE SEQUENCE [LARGE SCALE GENOMIC DNA]</scope>
    <source>
        <strain evidence="3">DSM 2380 / NBRC 103641 / GraBd1</strain>
    </source>
</reference>
<evidence type="ECO:0000313" key="2">
    <source>
        <dbReference type="EMBL" id="ABA89791.1"/>
    </source>
</evidence>
<protein>
    <submittedName>
        <fullName evidence="2">Menaquinol oxidoreductase complex ACIII, DUF3341 subunit ActD</fullName>
    </submittedName>
</protein>
<dbReference type="KEGG" id="pca:Pcar_2553"/>
<gene>
    <name evidence="2" type="primary">actD</name>
    <name evidence="2" type="ordered locus">Pcar_2553</name>
</gene>
<dbReference type="Pfam" id="PF11821">
    <property type="entry name" value="ActD"/>
    <property type="match status" value="1"/>
</dbReference>
<dbReference type="eggNOG" id="COG2010">
    <property type="taxonomic scope" value="Bacteria"/>
</dbReference>
<evidence type="ECO:0000313" key="3">
    <source>
        <dbReference type="Proteomes" id="UP000002534"/>
    </source>
</evidence>